<dbReference type="AlphaFoldDB" id="A0A074L4Y9"/>
<dbReference type="Pfam" id="PF13568">
    <property type="entry name" value="OMP_b-brl_2"/>
    <property type="match status" value="1"/>
</dbReference>
<keyword evidence="1" id="KW-0732">Signal</keyword>
<feature type="domain" description="Outer membrane protein beta-barrel" evidence="2">
    <location>
        <begin position="20"/>
        <end position="165"/>
    </location>
</feature>
<dbReference type="Proteomes" id="UP000027821">
    <property type="component" value="Unassembled WGS sequence"/>
</dbReference>
<name>A0A074L4Y9_9BACT</name>
<comment type="caution">
    <text evidence="3">The sequence shown here is derived from an EMBL/GenBank/DDBJ whole genome shotgun (WGS) entry which is preliminary data.</text>
</comment>
<protein>
    <recommendedName>
        <fullName evidence="2">Outer membrane protein beta-barrel domain-containing protein</fullName>
    </recommendedName>
</protein>
<sequence length="188" mass="20837">MRNYFIVFLMTVTFSGAIHAQSVNIGVKGGLNVYNLSGQNDFSSKAGVHIGVLGHIHMAEHWAFQPELMYSSQGTRYADGDNRFNLDYLNVPLLVQYMFDNGFRLQAGPQVGFLLNANNSIAGNEINVKEDFKNIDLGVSVGGSYVHPPSGFGVDARYNIGLTTISENNTYKNNGFQLGLFYLFNHRN</sequence>
<keyword evidence="4" id="KW-1185">Reference proteome</keyword>
<evidence type="ECO:0000313" key="4">
    <source>
        <dbReference type="Proteomes" id="UP000027821"/>
    </source>
</evidence>
<evidence type="ECO:0000256" key="1">
    <source>
        <dbReference type="SAM" id="SignalP"/>
    </source>
</evidence>
<feature type="signal peptide" evidence="1">
    <location>
        <begin position="1"/>
        <end position="20"/>
    </location>
</feature>
<dbReference type="RefSeq" id="WP_035071283.1">
    <property type="nucleotide sequence ID" value="NZ_JMIH01000014.1"/>
</dbReference>
<evidence type="ECO:0000259" key="2">
    <source>
        <dbReference type="Pfam" id="PF13568"/>
    </source>
</evidence>
<evidence type="ECO:0000313" key="3">
    <source>
        <dbReference type="EMBL" id="KEO74913.1"/>
    </source>
</evidence>
<feature type="chain" id="PRO_5001697326" description="Outer membrane protein beta-barrel domain-containing protein" evidence="1">
    <location>
        <begin position="21"/>
        <end position="188"/>
    </location>
</feature>
<proteinExistence type="predicted"/>
<dbReference type="EMBL" id="JMIH01000014">
    <property type="protein sequence ID" value="KEO74913.1"/>
    <property type="molecule type" value="Genomic_DNA"/>
</dbReference>
<dbReference type="eggNOG" id="COG3637">
    <property type="taxonomic scope" value="Bacteria"/>
</dbReference>
<dbReference type="OrthoDB" id="1160354at2"/>
<dbReference type="STRING" id="1048983.EL17_04335"/>
<dbReference type="InterPro" id="IPR025665">
    <property type="entry name" value="Beta-barrel_OMP_2"/>
</dbReference>
<gene>
    <name evidence="3" type="ORF">EL17_04335</name>
</gene>
<accession>A0A074L4Y9</accession>
<organism evidence="3 4">
    <name type="scientific">Anditalea andensis</name>
    <dbReference type="NCBI Taxonomy" id="1048983"/>
    <lineage>
        <taxon>Bacteria</taxon>
        <taxon>Pseudomonadati</taxon>
        <taxon>Bacteroidota</taxon>
        <taxon>Cytophagia</taxon>
        <taxon>Cytophagales</taxon>
        <taxon>Cytophagaceae</taxon>
        <taxon>Anditalea</taxon>
    </lineage>
</organism>
<reference evidence="3 4" key="1">
    <citation type="submission" date="2014-04" db="EMBL/GenBank/DDBJ databases">
        <title>Characterization and application of a salt tolerant electro-active bacterium.</title>
        <authorList>
            <person name="Yang L."/>
            <person name="Wei S."/>
            <person name="Tay Q.X.M."/>
        </authorList>
    </citation>
    <scope>NUCLEOTIDE SEQUENCE [LARGE SCALE GENOMIC DNA]</scope>
    <source>
        <strain evidence="3 4">LY1</strain>
    </source>
</reference>